<evidence type="ECO:0000313" key="3">
    <source>
        <dbReference type="Proteomes" id="UP000027439"/>
    </source>
</evidence>
<dbReference type="STRING" id="1071679.BG57_24035"/>
<dbReference type="InterPro" id="IPR001753">
    <property type="entry name" value="Enoyl-CoA_hydra/iso"/>
</dbReference>
<dbReference type="RefSeq" id="WP_035970014.1">
    <property type="nucleotide sequence ID" value="NZ_BMEG01000004.1"/>
</dbReference>
<dbReference type="Proteomes" id="UP000597138">
    <property type="component" value="Unassembled WGS sequence"/>
</dbReference>
<organism evidence="2 3">
    <name type="scientific">Caballeronia grimmiae</name>
    <dbReference type="NCBI Taxonomy" id="1071679"/>
    <lineage>
        <taxon>Bacteria</taxon>
        <taxon>Pseudomonadati</taxon>
        <taxon>Pseudomonadota</taxon>
        <taxon>Betaproteobacteria</taxon>
        <taxon>Burkholderiales</taxon>
        <taxon>Burkholderiaceae</taxon>
        <taxon>Caballeronia</taxon>
    </lineage>
</organism>
<dbReference type="InterPro" id="IPR029045">
    <property type="entry name" value="ClpP/crotonase-like_dom_sf"/>
</dbReference>
<keyword evidence="4" id="KW-1185">Reference proteome</keyword>
<protein>
    <submittedName>
        <fullName evidence="2">Enoyl-CoA hydratase</fullName>
        <ecNumber evidence="2">4.2.1.17</ecNumber>
    </submittedName>
</protein>
<gene>
    <name evidence="2" type="ORF">BG57_24035</name>
    <name evidence="1" type="ORF">GCM10010985_27030</name>
</gene>
<dbReference type="Pfam" id="PF00378">
    <property type="entry name" value="ECH_1"/>
    <property type="match status" value="1"/>
</dbReference>
<comment type="caution">
    <text evidence="2">The sequence shown here is derived from an EMBL/GenBank/DDBJ whole genome shotgun (WGS) entry which is preliminary data.</text>
</comment>
<dbReference type="CDD" id="cd06558">
    <property type="entry name" value="crotonase-like"/>
    <property type="match status" value="1"/>
</dbReference>
<dbReference type="EMBL" id="JFHE01000048">
    <property type="protein sequence ID" value="KDR26902.1"/>
    <property type="molecule type" value="Genomic_DNA"/>
</dbReference>
<dbReference type="GO" id="GO:0004300">
    <property type="term" value="F:enoyl-CoA hydratase activity"/>
    <property type="evidence" value="ECO:0007669"/>
    <property type="project" value="UniProtKB-EC"/>
</dbReference>
<evidence type="ECO:0000313" key="2">
    <source>
        <dbReference type="EMBL" id="KDR26902.1"/>
    </source>
</evidence>
<proteinExistence type="predicted"/>
<dbReference type="EC" id="4.2.1.17" evidence="2"/>
<evidence type="ECO:0000313" key="1">
    <source>
        <dbReference type="EMBL" id="GGD71121.1"/>
    </source>
</evidence>
<dbReference type="PANTHER" id="PTHR11941">
    <property type="entry name" value="ENOYL-COA HYDRATASE-RELATED"/>
    <property type="match status" value="1"/>
</dbReference>
<evidence type="ECO:0000313" key="4">
    <source>
        <dbReference type="Proteomes" id="UP000597138"/>
    </source>
</evidence>
<dbReference type="AlphaFoldDB" id="A0A069NFL5"/>
<dbReference type="OrthoDB" id="9148881at2"/>
<dbReference type="SUPFAM" id="SSF52096">
    <property type="entry name" value="ClpP/crotonase"/>
    <property type="match status" value="1"/>
</dbReference>
<reference evidence="1" key="1">
    <citation type="journal article" date="2014" name="Int. J. Syst. Evol. Microbiol.">
        <title>Complete genome of a new Firmicutes species belonging to the dominant human colonic microbiota ('Ruminococcus bicirculans') reveals two chromosomes and a selective capacity to utilize plant glucans.</title>
        <authorList>
            <consortium name="NISC Comparative Sequencing Program"/>
            <person name="Wegmann U."/>
            <person name="Louis P."/>
            <person name="Goesmann A."/>
            <person name="Henrissat B."/>
            <person name="Duncan S.H."/>
            <person name="Flint H.J."/>
        </authorList>
    </citation>
    <scope>NUCLEOTIDE SEQUENCE</scope>
    <source>
        <strain evidence="1">CGMCC 1.11013</strain>
    </source>
</reference>
<dbReference type="Gene3D" id="3.90.226.10">
    <property type="entry name" value="2-enoyl-CoA Hydratase, Chain A, domain 1"/>
    <property type="match status" value="1"/>
</dbReference>
<dbReference type="NCBIfam" id="NF004796">
    <property type="entry name" value="PRK06144.1"/>
    <property type="match status" value="1"/>
</dbReference>
<reference evidence="4" key="3">
    <citation type="journal article" date="2019" name="Int. J. Syst. Evol. Microbiol.">
        <title>The Global Catalogue of Microorganisms (GCM) 10K type strain sequencing project: providing services to taxonomists for standard genome sequencing and annotation.</title>
        <authorList>
            <consortium name="The Broad Institute Genomics Platform"/>
            <consortium name="The Broad Institute Genome Sequencing Center for Infectious Disease"/>
            <person name="Wu L."/>
            <person name="Ma J."/>
        </authorList>
    </citation>
    <scope>NUCLEOTIDE SEQUENCE [LARGE SCALE GENOMIC DNA]</scope>
    <source>
        <strain evidence="4">CGMCC 1.11013</strain>
    </source>
</reference>
<dbReference type="GO" id="GO:0006635">
    <property type="term" value="P:fatty acid beta-oxidation"/>
    <property type="evidence" value="ECO:0007669"/>
    <property type="project" value="TreeGrafter"/>
</dbReference>
<keyword evidence="2" id="KW-0456">Lyase</keyword>
<name>A0A069NFL5_9BURK</name>
<dbReference type="PANTHER" id="PTHR11941:SF54">
    <property type="entry name" value="ENOYL-COA HYDRATASE, MITOCHONDRIAL"/>
    <property type="match status" value="1"/>
</dbReference>
<sequence>MNDNDKSTQGEVRLTIDGAAAHVVFDRTDAHNAMTWRMYEQLEAICERLANERDVRVVTFRGAGGKAFVAGTDIQQFRAFETAEDGVNYERRIERVLKKVDALPMPTLAIVDGWCVGGGLAIAACCDLRIATPRAQFGVPIARTLGNCLAISNTARLVAEFGIGRAKRMLVLGDMLDVTDAIAAGFVIESVEPDQLDARAAALVDRLSRNAPITMRVSKQSMSRMLAALPLEGDDLVRDCYGSQDFHEGVAAFTEKRPPAWKGV</sequence>
<accession>A0A069NFL5</accession>
<dbReference type="EMBL" id="BMEG01000004">
    <property type="protein sequence ID" value="GGD71121.1"/>
    <property type="molecule type" value="Genomic_DNA"/>
</dbReference>
<dbReference type="Proteomes" id="UP000027439">
    <property type="component" value="Unassembled WGS sequence"/>
</dbReference>
<reference evidence="2 3" key="2">
    <citation type="submission" date="2014-03" db="EMBL/GenBank/DDBJ databases">
        <title>Draft Genome Sequences of Four Burkholderia Strains.</title>
        <authorList>
            <person name="Liu X.Y."/>
            <person name="Li C.X."/>
            <person name="Xu J.H."/>
        </authorList>
    </citation>
    <scope>NUCLEOTIDE SEQUENCE [LARGE SCALE GENOMIC DNA]</scope>
    <source>
        <strain evidence="2 3">R27</strain>
    </source>
</reference>
<reference evidence="1" key="4">
    <citation type="submission" date="2024-05" db="EMBL/GenBank/DDBJ databases">
        <authorList>
            <person name="Sun Q."/>
            <person name="Zhou Y."/>
        </authorList>
    </citation>
    <scope>NUCLEOTIDE SEQUENCE</scope>
    <source>
        <strain evidence="1">CGMCC 1.11013</strain>
    </source>
</reference>
<dbReference type="eggNOG" id="COG1024">
    <property type="taxonomic scope" value="Bacteria"/>
</dbReference>